<name>A0A5N6ZP94_9EURO</name>
<sequence length="166" mass="18861">MTDCAAPKEAINIFSLVRDPSQDPLDEFHSNPPISDFTTGFEGAPDAELRHFATECVTDLAHTRGTSLTISWIAVLDERSLSEITVVMHHYRSKSVWEQTMRESDVDEAEDSIWWKWRVPFSSSFNLWNNIMSLGKDALELYSREEYLGEDGIVDGEVEDPKGVFT</sequence>
<dbReference type="RefSeq" id="XP_031922525.1">
    <property type="nucleotide sequence ID" value="XM_032074805.1"/>
</dbReference>
<gene>
    <name evidence="1" type="ORF">BDV27DRAFT_168563</name>
</gene>
<protein>
    <submittedName>
        <fullName evidence="1">Uncharacterized protein</fullName>
    </submittedName>
</protein>
<organism evidence="1 2">
    <name type="scientific">Aspergillus caelatus</name>
    <dbReference type="NCBI Taxonomy" id="61420"/>
    <lineage>
        <taxon>Eukaryota</taxon>
        <taxon>Fungi</taxon>
        <taxon>Dikarya</taxon>
        <taxon>Ascomycota</taxon>
        <taxon>Pezizomycotina</taxon>
        <taxon>Eurotiomycetes</taxon>
        <taxon>Eurotiomycetidae</taxon>
        <taxon>Eurotiales</taxon>
        <taxon>Aspergillaceae</taxon>
        <taxon>Aspergillus</taxon>
        <taxon>Aspergillus subgen. Circumdati</taxon>
    </lineage>
</organism>
<dbReference type="OrthoDB" id="4456803at2759"/>
<dbReference type="AlphaFoldDB" id="A0A5N6ZP94"/>
<accession>A0A5N6ZP94</accession>
<evidence type="ECO:0000313" key="1">
    <source>
        <dbReference type="EMBL" id="KAE8359444.1"/>
    </source>
</evidence>
<proteinExistence type="predicted"/>
<evidence type="ECO:0000313" key="2">
    <source>
        <dbReference type="Proteomes" id="UP000326268"/>
    </source>
</evidence>
<keyword evidence="2" id="KW-1185">Reference proteome</keyword>
<dbReference type="Proteomes" id="UP000326268">
    <property type="component" value="Unassembled WGS sequence"/>
</dbReference>
<reference evidence="1 2" key="1">
    <citation type="submission" date="2019-04" db="EMBL/GenBank/DDBJ databases">
        <title>Friends and foes A comparative genomics studyof 23 Aspergillus species from section Flavi.</title>
        <authorList>
            <consortium name="DOE Joint Genome Institute"/>
            <person name="Kjaerbolling I."/>
            <person name="Vesth T."/>
            <person name="Frisvad J.C."/>
            <person name="Nybo J.L."/>
            <person name="Theobald S."/>
            <person name="Kildgaard S."/>
            <person name="Isbrandt T."/>
            <person name="Kuo A."/>
            <person name="Sato A."/>
            <person name="Lyhne E.K."/>
            <person name="Kogle M.E."/>
            <person name="Wiebenga A."/>
            <person name="Kun R.S."/>
            <person name="Lubbers R.J."/>
            <person name="Makela M.R."/>
            <person name="Barry K."/>
            <person name="Chovatia M."/>
            <person name="Clum A."/>
            <person name="Daum C."/>
            <person name="Haridas S."/>
            <person name="He G."/>
            <person name="LaButti K."/>
            <person name="Lipzen A."/>
            <person name="Mondo S."/>
            <person name="Riley R."/>
            <person name="Salamov A."/>
            <person name="Simmons B.A."/>
            <person name="Magnuson J.K."/>
            <person name="Henrissat B."/>
            <person name="Mortensen U.H."/>
            <person name="Larsen T.O."/>
            <person name="Devries R.P."/>
            <person name="Grigoriev I.V."/>
            <person name="Machida M."/>
            <person name="Baker S.E."/>
            <person name="Andersen M.R."/>
        </authorList>
    </citation>
    <scope>NUCLEOTIDE SEQUENCE [LARGE SCALE GENOMIC DNA]</scope>
    <source>
        <strain evidence="1 2">CBS 763.97</strain>
    </source>
</reference>
<dbReference type="EMBL" id="ML737825">
    <property type="protein sequence ID" value="KAE8359444.1"/>
    <property type="molecule type" value="Genomic_DNA"/>
</dbReference>
<dbReference type="GeneID" id="43659251"/>